<dbReference type="InterPro" id="IPR014756">
    <property type="entry name" value="Ig_E-set"/>
</dbReference>
<feature type="repeat" description="Filamin" evidence="3">
    <location>
        <begin position="172"/>
        <end position="266"/>
    </location>
</feature>
<gene>
    <name evidence="5" type="primary">Flna</name>
    <name evidence="5" type="ORF">TACRUB_R13713</name>
</gene>
<feature type="repeat" description="Filamin" evidence="3">
    <location>
        <begin position="764"/>
        <end position="856"/>
    </location>
</feature>
<feature type="region of interest" description="Disordered" evidence="4">
    <location>
        <begin position="1417"/>
        <end position="1443"/>
    </location>
</feature>
<comment type="caution">
    <text evidence="5">The sequence shown here is derived from an EMBL/GenBank/DDBJ whole genome shotgun (WGS) entry which is preliminary data.</text>
</comment>
<sequence>EVGKDQEFTVKSKGAGGQGKVGARITGPSRKGVPCTVEPGLNPENSLVRFIPREEGPYSVEVTYDGVPVPGSPFPVEAVPPTDPSKVRAFGPGLQGGLAGVTAPFTIDTKGAGTGGLGLTVEGPCEAKIECLDNGDGTCSVSYLPTEPGDYNINILFAGAHVPGSPFRVPIRPQFDPSKVTCEGPGLEGATAGQPGRFRVDCSRAGTAELTIGIASEAGARAEVRVEDDGDGTYTIAYTPRSPGVYTITVEYGGQPVPHFPSTVRVEPARDTAGVKVFGPGVEGKGVFREAVTEFEVDARALSKAGGPHVKTLVSNPSGNVTETFVEDRGDGTYHVEYTPYEEGLHTVEVTYDGTPVPLSPFRVPVTEGCDPTRVRVHGPGIQSGTTNQPNKFTVETRGAGTGGLGLAVEGPSEAKMSCTDNKDGSCSVEYIPYEPGTYSLNVTYGGHQVPGSPFQVPVSCPVDASRVSCSGPGLTPGSVRANVPQTFTVDTSKAGVAPLDVKVQGPKGVVEPVDVVDNGDGTRSVSYVPSREGPYSIAVRYGDHEVPRSPFKVKALPTHDASKVRASGPGLNTTGVPASLPAQGWAQDQDQAQGWDQLRLRLSEWAAPEPPREGWGGQFGVALGSVTARVTVLSPSILGVPAVCVTPSPCPPSGAGVGPTIQIGEQTVITVDAKAAGKGKVTCSVCTPDGSEVDVDVVENPDGTFDIFYTAPQPGKYVICVRFGGEHIPNSPFQVMVRWSQSPLTPPCAPPVPPPGSPLQFYVDYVNSGHVTAYGPGLIHGTVNKPATFTVNTKDAGEGGLSLAVEGPSKAEISCTDNQDGTCTVSYLPVLPGDYGIVVKYNDKHIPGSPFTARITGDDSLRLSHLKVGASADIPLDIGETDLSQLTATVTSPSGHKEPCQLKRLRNGHIGEGTEGQGGQRGQRGQRDRGIEGTGGTPEDMRGEGLCELKCVPLPTPVPQCLQCPPVPAGISFVPREVGEHLVHVFRAGQPLPCVPTVPQCPQCPPVPTGISFVPREVGEHLVTAQVAGPSGQAVPAQVVAGDAPGAFGVRFVPQETGPHSVSVKDRGQHVPGSPFQFTVGPLGEGGAHKVRAGGPGLERAEAGVPAEFSIWTREAGAGGLSIAVEGPSKAEIAFEDRKDGSCGVSYVVQEPGWGVRAALGGSLRVGGDCWGVGGSPPGFGGPSPARGPPGVGADVSPPQESGLKVHQPASFAVSLNGAKGALDAKVHSPSGAVEECHISEVTEGEGTAQGHPKNCPIPQGHPKNCPIPLGIPKSCPTHTPKCTFEGSHIPGSPFKVRVGDPGQAGDPGLVSAYGPGLEGGTTGSPAEFVVNTSKAGPGALAVTIEGPSKVTMECHECPEGFRVTYTPMAPGSYLIAIKFGGPHHIVGSPFKAKITGPRLVSSHSLRESSSVLVDSGGVRAEPGGATTTPSPGGAPLGGPPKFSDPSKVVAKGLGLSKGFVGQKNSFTVDCSKAGTNMLLVGVQGPRNPCEEIVVKHLGNQLYNVGYLLRERGEYLLVVKWGDQHVPNSPFRVTVP</sequence>
<feature type="repeat" description="Filamin" evidence="3">
    <location>
        <begin position="1084"/>
        <end position="1154"/>
    </location>
</feature>
<dbReference type="SUPFAM" id="SSF81296">
    <property type="entry name" value="E set domains"/>
    <property type="match status" value="13"/>
</dbReference>
<feature type="non-terminal residue" evidence="5">
    <location>
        <position position="1537"/>
    </location>
</feature>
<dbReference type="PROSITE" id="PS50194">
    <property type="entry name" value="FILAMIN_REPEAT"/>
    <property type="match status" value="14"/>
</dbReference>
<dbReference type="InterPro" id="IPR017868">
    <property type="entry name" value="Filamin/ABP280_repeat-like"/>
</dbReference>
<dbReference type="FunFam" id="2.60.40.10:FF:000157">
    <property type="entry name" value="filamin-C isoform X1"/>
    <property type="match status" value="1"/>
</dbReference>
<reference evidence="5 6" key="1">
    <citation type="submission" date="2019-09" db="EMBL/GenBank/DDBJ databases">
        <title>Bird 10,000 Genomes (B10K) Project - Family phase.</title>
        <authorList>
            <person name="Zhang G."/>
        </authorList>
    </citation>
    <scope>NUCLEOTIDE SEQUENCE [LARGE SCALE GENOMIC DNA]</scope>
    <source>
        <strain evidence="5">B10K-CU-031-13</strain>
        <tissue evidence="5">Muscle</tissue>
    </source>
</reference>
<feature type="repeat" description="Filamin" evidence="3">
    <location>
        <begin position="1192"/>
        <end position="1300"/>
    </location>
</feature>
<name>A0A7K4X1Q0_9TYRA</name>
<feature type="repeat" description="Filamin" evidence="3">
    <location>
        <begin position="643"/>
        <end position="738"/>
    </location>
</feature>
<feature type="repeat" description="Filamin" evidence="3">
    <location>
        <begin position="367"/>
        <end position="459"/>
    </location>
</feature>
<feature type="compositionally biased region" description="Gly residues" evidence="4">
    <location>
        <begin position="911"/>
        <end position="923"/>
    </location>
</feature>
<dbReference type="FunFam" id="2.60.40.10:FF:000042">
    <property type="entry name" value="Filamin-B isoform B"/>
    <property type="match status" value="2"/>
</dbReference>
<dbReference type="EMBL" id="VZRD01001236">
    <property type="protein sequence ID" value="NWR40450.1"/>
    <property type="molecule type" value="Genomic_DNA"/>
</dbReference>
<feature type="repeat" description="Filamin" evidence="3">
    <location>
        <begin position="1442"/>
        <end position="1536"/>
    </location>
</feature>
<dbReference type="Gene3D" id="2.60.40.10">
    <property type="entry name" value="Immunoglobulins"/>
    <property type="match status" value="14"/>
</dbReference>
<dbReference type="FunFam" id="2.60.40.10:FF:000001">
    <property type="entry name" value="Filamin-C isoform b"/>
    <property type="match status" value="1"/>
</dbReference>
<feature type="non-terminal residue" evidence="5">
    <location>
        <position position="1"/>
    </location>
</feature>
<evidence type="ECO:0000256" key="1">
    <source>
        <dbReference type="ARBA" id="ARBA00009238"/>
    </source>
</evidence>
<feature type="repeat" description="Filamin" evidence="3">
    <location>
        <begin position="267"/>
        <end position="366"/>
    </location>
</feature>
<evidence type="ECO:0000313" key="6">
    <source>
        <dbReference type="Proteomes" id="UP000540952"/>
    </source>
</evidence>
<feature type="region of interest" description="Disordered" evidence="4">
    <location>
        <begin position="1"/>
        <end position="38"/>
    </location>
</feature>
<feature type="repeat" description="Filamin" evidence="3">
    <location>
        <begin position="79"/>
        <end position="171"/>
    </location>
</feature>
<dbReference type="PANTHER" id="PTHR38537">
    <property type="entry name" value="JITTERBUG, ISOFORM N"/>
    <property type="match status" value="1"/>
</dbReference>
<dbReference type="FunFam" id="2.60.40.10:FF:000154">
    <property type="entry name" value="filamin-B isoform X1"/>
    <property type="match status" value="1"/>
</dbReference>
<evidence type="ECO:0000256" key="3">
    <source>
        <dbReference type="PROSITE-ProRule" id="PRU00087"/>
    </source>
</evidence>
<dbReference type="InterPro" id="IPR044801">
    <property type="entry name" value="Filamin"/>
</dbReference>
<feature type="repeat" description="Filamin" evidence="3">
    <location>
        <begin position="1012"/>
        <end position="1081"/>
    </location>
</feature>
<dbReference type="PANTHER" id="PTHR38537:SF8">
    <property type="entry name" value="FILAMIN-A"/>
    <property type="match status" value="1"/>
</dbReference>
<feature type="repeat" description="Filamin" evidence="3">
    <location>
        <begin position="972"/>
        <end position="1002"/>
    </location>
</feature>
<dbReference type="FunFam" id="2.60.40.10:FF:000115">
    <property type="entry name" value="filamin-C isoform X1"/>
    <property type="match status" value="1"/>
</dbReference>
<feature type="compositionally biased region" description="Basic and acidic residues" evidence="4">
    <location>
        <begin position="1"/>
        <end position="10"/>
    </location>
</feature>
<feature type="region of interest" description="Disordered" evidence="4">
    <location>
        <begin position="909"/>
        <end position="941"/>
    </location>
</feature>
<keyword evidence="6" id="KW-1185">Reference proteome</keyword>
<dbReference type="InterPro" id="IPR013783">
    <property type="entry name" value="Ig-like_fold"/>
</dbReference>
<keyword evidence="2" id="KW-0677">Repeat</keyword>
<feature type="repeat" description="Filamin" evidence="3">
    <location>
        <begin position="1304"/>
        <end position="1396"/>
    </location>
</feature>
<evidence type="ECO:0000313" key="5">
    <source>
        <dbReference type="EMBL" id="NWR40450.1"/>
    </source>
</evidence>
<dbReference type="GO" id="GO:0051015">
    <property type="term" value="F:actin filament binding"/>
    <property type="evidence" value="ECO:0007669"/>
    <property type="project" value="InterPro"/>
</dbReference>
<dbReference type="FunFam" id="2.60.40.10:FF:000102">
    <property type="entry name" value="filamin-B isoform X2"/>
    <property type="match status" value="1"/>
</dbReference>
<dbReference type="SMART" id="SM00557">
    <property type="entry name" value="IG_FLMN"/>
    <property type="match status" value="12"/>
</dbReference>
<feature type="repeat" description="Filamin" evidence="3">
    <location>
        <begin position="1"/>
        <end position="78"/>
    </location>
</feature>
<dbReference type="GO" id="GO:0030036">
    <property type="term" value="P:actin cytoskeleton organization"/>
    <property type="evidence" value="ECO:0007669"/>
    <property type="project" value="InterPro"/>
</dbReference>
<proteinExistence type="inferred from homology"/>
<comment type="similarity">
    <text evidence="1">Belongs to the filamin family.</text>
</comment>
<feature type="repeat" description="Filamin" evidence="3">
    <location>
        <begin position="460"/>
        <end position="556"/>
    </location>
</feature>
<organism evidence="5 6">
    <name type="scientific">Tachuris rubrigastra</name>
    <dbReference type="NCBI Taxonomy" id="495162"/>
    <lineage>
        <taxon>Eukaryota</taxon>
        <taxon>Metazoa</taxon>
        <taxon>Chordata</taxon>
        <taxon>Craniata</taxon>
        <taxon>Vertebrata</taxon>
        <taxon>Euteleostomi</taxon>
        <taxon>Archelosauria</taxon>
        <taxon>Archosauria</taxon>
        <taxon>Dinosauria</taxon>
        <taxon>Saurischia</taxon>
        <taxon>Theropoda</taxon>
        <taxon>Coelurosauria</taxon>
        <taxon>Aves</taxon>
        <taxon>Neognathae</taxon>
        <taxon>Neoaves</taxon>
        <taxon>Telluraves</taxon>
        <taxon>Australaves</taxon>
        <taxon>Passeriformes</taxon>
        <taxon>Tyrannidae</taxon>
        <taxon>Tachuris</taxon>
    </lineage>
</organism>
<dbReference type="FunFam" id="2.60.40.10:FF:000096">
    <property type="entry name" value="filamin-C isoform X2"/>
    <property type="match status" value="1"/>
</dbReference>
<feature type="compositionally biased region" description="Low complexity" evidence="4">
    <location>
        <begin position="1422"/>
        <end position="1435"/>
    </location>
</feature>
<dbReference type="FunFam" id="2.60.40.10:FF:000122">
    <property type="entry name" value="filamin-C isoform X2"/>
    <property type="match status" value="1"/>
</dbReference>
<evidence type="ECO:0000256" key="2">
    <source>
        <dbReference type="ARBA" id="ARBA00022737"/>
    </source>
</evidence>
<feature type="region of interest" description="Disordered" evidence="4">
    <location>
        <begin position="1178"/>
        <end position="1205"/>
    </location>
</feature>
<protein>
    <submittedName>
        <fullName evidence="5">FLNA protein</fullName>
    </submittedName>
</protein>
<dbReference type="FunFam" id="2.60.40.10:FF:000007">
    <property type="entry name" value="Filamin-B isoform C"/>
    <property type="match status" value="1"/>
</dbReference>
<dbReference type="Proteomes" id="UP000540952">
    <property type="component" value="Unassembled WGS sequence"/>
</dbReference>
<dbReference type="Pfam" id="PF00630">
    <property type="entry name" value="Filamin"/>
    <property type="match status" value="12"/>
</dbReference>
<evidence type="ECO:0000256" key="4">
    <source>
        <dbReference type="SAM" id="MobiDB-lite"/>
    </source>
</evidence>
<accession>A0A7K4X1Q0</accession>
<dbReference type="InterPro" id="IPR001298">
    <property type="entry name" value="Filamin/ABP280_rpt"/>
</dbReference>